<dbReference type="KEGG" id="mlr:MELLADRAFT_92091"/>
<feature type="region of interest" description="Disordered" evidence="1">
    <location>
        <begin position="197"/>
        <end position="250"/>
    </location>
</feature>
<dbReference type="Proteomes" id="UP000001072">
    <property type="component" value="Unassembled WGS sequence"/>
</dbReference>
<evidence type="ECO:0000313" key="2">
    <source>
        <dbReference type="EMBL" id="EGF96901.1"/>
    </source>
</evidence>
<accession>F4SEM5</accession>
<dbReference type="AlphaFoldDB" id="F4SEM5"/>
<evidence type="ECO:0000313" key="3">
    <source>
        <dbReference type="Proteomes" id="UP000001072"/>
    </source>
</evidence>
<protein>
    <submittedName>
        <fullName evidence="2">Uncharacterized protein</fullName>
    </submittedName>
</protein>
<dbReference type="InParanoid" id="F4SEM5"/>
<keyword evidence="3" id="KW-1185">Reference proteome</keyword>
<name>F4SEM5_MELLP</name>
<dbReference type="RefSeq" id="XP_007419829.1">
    <property type="nucleotide sequence ID" value="XM_007419767.1"/>
</dbReference>
<organism evidence="3">
    <name type="scientific">Melampsora larici-populina (strain 98AG31 / pathotype 3-4-7)</name>
    <name type="common">Poplar leaf rust fungus</name>
    <dbReference type="NCBI Taxonomy" id="747676"/>
    <lineage>
        <taxon>Eukaryota</taxon>
        <taxon>Fungi</taxon>
        <taxon>Dikarya</taxon>
        <taxon>Basidiomycota</taxon>
        <taxon>Pucciniomycotina</taxon>
        <taxon>Pucciniomycetes</taxon>
        <taxon>Pucciniales</taxon>
        <taxon>Melampsoraceae</taxon>
        <taxon>Melampsora</taxon>
    </lineage>
</organism>
<reference evidence="3" key="1">
    <citation type="journal article" date="2011" name="Proc. Natl. Acad. Sci. U.S.A.">
        <title>Obligate biotrophy features unraveled by the genomic analysis of rust fungi.</title>
        <authorList>
            <person name="Duplessis S."/>
            <person name="Cuomo C.A."/>
            <person name="Lin Y.-C."/>
            <person name="Aerts A."/>
            <person name="Tisserant E."/>
            <person name="Veneault-Fourrey C."/>
            <person name="Joly D.L."/>
            <person name="Hacquard S."/>
            <person name="Amselem J."/>
            <person name="Cantarel B.L."/>
            <person name="Chiu R."/>
            <person name="Coutinho P.M."/>
            <person name="Feau N."/>
            <person name="Field M."/>
            <person name="Frey P."/>
            <person name="Gelhaye E."/>
            <person name="Goldberg J."/>
            <person name="Grabherr M.G."/>
            <person name="Kodira C.D."/>
            <person name="Kohler A."/>
            <person name="Kuees U."/>
            <person name="Lindquist E.A."/>
            <person name="Lucas S.M."/>
            <person name="Mago R."/>
            <person name="Mauceli E."/>
            <person name="Morin E."/>
            <person name="Murat C."/>
            <person name="Pangilinan J.L."/>
            <person name="Park R."/>
            <person name="Pearson M."/>
            <person name="Quesneville H."/>
            <person name="Rouhier N."/>
            <person name="Sakthikumar S."/>
            <person name="Salamov A.A."/>
            <person name="Schmutz J."/>
            <person name="Selles B."/>
            <person name="Shapiro H."/>
            <person name="Tanguay P."/>
            <person name="Tuskan G.A."/>
            <person name="Henrissat B."/>
            <person name="Van de Peer Y."/>
            <person name="Rouze P."/>
            <person name="Ellis J.G."/>
            <person name="Dodds P.N."/>
            <person name="Schein J.E."/>
            <person name="Zhong S."/>
            <person name="Hamelin R.C."/>
            <person name="Grigoriev I.V."/>
            <person name="Szabo L.J."/>
            <person name="Martin F."/>
        </authorList>
    </citation>
    <scope>NUCLEOTIDE SEQUENCE [LARGE SCALE GENOMIC DNA]</scope>
    <source>
        <strain evidence="3">98AG31 / pathotype 3-4-7</strain>
    </source>
</reference>
<sequence>MGRAMKNFYNPVQRATRSQLDALSSSSEDHKPHQRLPGPYLASTPWRRHSRRRTTDGINEDDTHHATVGFASVGQNLEPEVTTTTTTESSSTNLDIPKKYNEQPFDLDQEGGDVFEEYFLTPSQAAQQRLDRLTSSQPTSTEATQSTTEIGDQVSQQRAVLELAYARHRLQTASQALSGEELPTGYVSMRSPFPSAAMMVSSGSRSRNTSTQEETSSASTSSHTLAAPRLTHREPPTTQETTETRLPNLPAHFREITEENEDDIIIPSSSSQYRLIPVEDMTFSGVDRMPREPERRYSYPSMALDDNSFAMFSTVDGGEDVPDNILIDALVDWNHRFDF</sequence>
<dbReference type="EMBL" id="GL883507">
    <property type="protein sequence ID" value="EGF96901.1"/>
    <property type="molecule type" value="Genomic_DNA"/>
</dbReference>
<dbReference type="HOGENOM" id="CLU_819109_0_0_1"/>
<feature type="compositionally biased region" description="Low complexity" evidence="1">
    <location>
        <begin position="209"/>
        <end position="224"/>
    </location>
</feature>
<evidence type="ECO:0000256" key="1">
    <source>
        <dbReference type="SAM" id="MobiDB-lite"/>
    </source>
</evidence>
<dbReference type="VEuPathDB" id="FungiDB:MELLADRAFT_92091"/>
<proteinExistence type="predicted"/>
<feature type="region of interest" description="Disordered" evidence="1">
    <location>
        <begin position="1"/>
        <end position="99"/>
    </location>
</feature>
<feature type="compositionally biased region" description="Low complexity" evidence="1">
    <location>
        <begin position="82"/>
        <end position="92"/>
    </location>
</feature>
<gene>
    <name evidence="2" type="ORF">MELLADRAFT_92091</name>
</gene>
<dbReference type="OrthoDB" id="10415972at2759"/>
<dbReference type="GeneID" id="18936124"/>
<feature type="compositionally biased region" description="Polar residues" evidence="1">
    <location>
        <begin position="13"/>
        <end position="26"/>
    </location>
</feature>
<feature type="region of interest" description="Disordered" evidence="1">
    <location>
        <begin position="129"/>
        <end position="153"/>
    </location>
</feature>